<dbReference type="Pfam" id="PF19556">
    <property type="entry name" value="PRTRC_E"/>
    <property type="match status" value="1"/>
</dbReference>
<feature type="compositionally biased region" description="Low complexity" evidence="1">
    <location>
        <begin position="115"/>
        <end position="128"/>
    </location>
</feature>
<feature type="domain" description="ParB-related ThiF-related cassette protein E" evidence="2">
    <location>
        <begin position="3"/>
        <end position="66"/>
    </location>
</feature>
<evidence type="ECO:0000313" key="4">
    <source>
        <dbReference type="Proteomes" id="UP000571554"/>
    </source>
</evidence>
<sequence length="175" mass="18233">MSLFASLYPLAQRTTLTLLITAEGDQLRVNVMPRPNDDAKCEKTIYPLSLLATPDELDAEFADAVAIYEPSIASVLDQARAASAANTGGAAALPAPAGARRKGNRAPKAEKQEAEPAAPTDAAPAAPEVDPRQMRIDDPDDAAANAPATAEQPSQESQPELPAASEAQSEGLDVF</sequence>
<keyword evidence="4" id="KW-1185">Reference proteome</keyword>
<dbReference type="NCBIfam" id="TIGR03741">
    <property type="entry name" value="PRTRC_E"/>
    <property type="match status" value="1"/>
</dbReference>
<gene>
    <name evidence="3" type="ORF">F4827_005046</name>
</gene>
<comment type="caution">
    <text evidence="3">The sequence shown here is derived from an EMBL/GenBank/DDBJ whole genome shotgun (WGS) entry which is preliminary data.</text>
</comment>
<name>A0A7W9WTC1_9BURK</name>
<dbReference type="InterPro" id="IPR022273">
    <property type="entry name" value="PRTRC_protein-E"/>
</dbReference>
<evidence type="ECO:0000313" key="3">
    <source>
        <dbReference type="EMBL" id="MBB6105180.1"/>
    </source>
</evidence>
<dbReference type="Proteomes" id="UP000571554">
    <property type="component" value="Unassembled WGS sequence"/>
</dbReference>
<protein>
    <submittedName>
        <fullName evidence="3">PRTRC genetic system protein E</fullName>
    </submittedName>
</protein>
<evidence type="ECO:0000256" key="1">
    <source>
        <dbReference type="SAM" id="MobiDB-lite"/>
    </source>
</evidence>
<organism evidence="3 4">
    <name type="scientific">Paraburkholderia bannensis</name>
    <dbReference type="NCBI Taxonomy" id="765414"/>
    <lineage>
        <taxon>Bacteria</taxon>
        <taxon>Pseudomonadati</taxon>
        <taxon>Pseudomonadota</taxon>
        <taxon>Betaproteobacteria</taxon>
        <taxon>Burkholderiales</taxon>
        <taxon>Burkholderiaceae</taxon>
        <taxon>Paraburkholderia</taxon>
    </lineage>
</organism>
<accession>A0A7W9WTC1</accession>
<dbReference type="EMBL" id="JACHBW010000016">
    <property type="protein sequence ID" value="MBB6105180.1"/>
    <property type="molecule type" value="Genomic_DNA"/>
</dbReference>
<dbReference type="AlphaFoldDB" id="A0A7W9WTC1"/>
<dbReference type="RefSeq" id="WP_183727735.1">
    <property type="nucleotide sequence ID" value="NZ_JACHBW010000016.1"/>
</dbReference>
<reference evidence="3 4" key="1">
    <citation type="submission" date="2020-08" db="EMBL/GenBank/DDBJ databases">
        <title>Above-ground endophytic microbial communities from plants in different locations in the United States.</title>
        <authorList>
            <person name="Frank C."/>
        </authorList>
    </citation>
    <scope>NUCLEOTIDE SEQUENCE [LARGE SCALE GENOMIC DNA]</scope>
    <source>
        <strain evidence="3 4">WP4_2_2</strain>
    </source>
</reference>
<evidence type="ECO:0000259" key="2">
    <source>
        <dbReference type="Pfam" id="PF19556"/>
    </source>
</evidence>
<proteinExistence type="predicted"/>
<feature type="compositionally biased region" description="Low complexity" evidence="1">
    <location>
        <begin position="80"/>
        <end position="98"/>
    </location>
</feature>
<feature type="region of interest" description="Disordered" evidence="1">
    <location>
        <begin position="80"/>
        <end position="175"/>
    </location>
</feature>